<dbReference type="InterPro" id="IPR016024">
    <property type="entry name" value="ARM-type_fold"/>
</dbReference>
<gene>
    <name evidence="1" type="ORF">DN745_07640</name>
</gene>
<evidence type="ECO:0000313" key="1">
    <source>
        <dbReference type="EMBL" id="AWV89219.1"/>
    </source>
</evidence>
<proteinExistence type="predicted"/>
<dbReference type="SUPFAM" id="SSF48371">
    <property type="entry name" value="ARM repeat"/>
    <property type="match status" value="1"/>
</dbReference>
<dbReference type="Gene3D" id="1.25.10.10">
    <property type="entry name" value="Leucine-rich Repeat Variant"/>
    <property type="match status" value="2"/>
</dbReference>
<dbReference type="EMBL" id="CP030032">
    <property type="protein sequence ID" value="AWV89219.1"/>
    <property type="molecule type" value="Genomic_DNA"/>
</dbReference>
<evidence type="ECO:0000313" key="2">
    <source>
        <dbReference type="Proteomes" id="UP000249799"/>
    </source>
</evidence>
<accession>A0A2Z4FJU4</accession>
<sequence length="579" mass="64239">MTSAHYINLEQLGWPGADFDAVLAEVQAHYDDPTAYLCKNLREISSAARRGAVIIIGKLGDRRALSTLMRYVFDTPGQVLEEDARAAAMQAIIAITDAQPEDASDRRRVANFLMDMLDEPDGFVRGLVMDGLGKFGSRRALYALKNAWNDEHQFVADQARQAYRALSERADSLPSLDEDRPHRDVEGAVLLDRIRFANIKELQPYLHELAKRPNALELADRFLSSGTKRNHYVLERLPSLGDEAGRAVVANHLEMASEETDIAASLSVLAHFLDGDASAPECEAIERGLGSQSAHITRAAILAAGVSGSDRLLEGVIEALGSKELETVLAAAKAVDEALGADDSRWAEPLGQAFAPIHARRLQYEFPRDIHTEALLLRALARLADSSDAKLLNNIAFQALEGVREHRPILASALRLLHRLTPVDGLPVDARWPREHAWTLILLIPYSDDAIRRQLVDLLSRGAPENFERGVQILVELARSAALETRVQLVELVARSGDPSSIEYLYGFARDPAEEIVEAAADALRRRQVGVEQMPADVVDIFMTLDERKNRKYYKAEFERLAEEAARRQPDKNGRTFDE</sequence>
<keyword evidence="2" id="KW-1185">Reference proteome</keyword>
<dbReference type="RefSeq" id="WP_111333535.1">
    <property type="nucleotide sequence ID" value="NZ_CP030032.1"/>
</dbReference>
<name>A0A2Z4FJU4_9DELT</name>
<reference evidence="1 2" key="1">
    <citation type="submission" date="2018-06" db="EMBL/GenBank/DDBJ databases">
        <title>Lujinxingia sediminis gen. nov. sp. nov., a new facultative anaerobic member of the class Deltaproteobacteria, and proposal of Lujinxingaceae fam. nov.</title>
        <authorList>
            <person name="Guo L.-Y."/>
            <person name="Li C.-M."/>
            <person name="Wang S."/>
            <person name="Du Z.-J."/>
        </authorList>
    </citation>
    <scope>NUCLEOTIDE SEQUENCE [LARGE SCALE GENOMIC DNA]</scope>
    <source>
        <strain evidence="1 2">FA350</strain>
    </source>
</reference>
<dbReference type="AlphaFoldDB" id="A0A2Z4FJU4"/>
<protein>
    <submittedName>
        <fullName evidence="1">Uncharacterized protein</fullName>
    </submittedName>
</protein>
<organism evidence="1 2">
    <name type="scientific">Bradymonas sediminis</name>
    <dbReference type="NCBI Taxonomy" id="1548548"/>
    <lineage>
        <taxon>Bacteria</taxon>
        <taxon>Deltaproteobacteria</taxon>
        <taxon>Bradymonadales</taxon>
        <taxon>Bradymonadaceae</taxon>
        <taxon>Bradymonas</taxon>
    </lineage>
</organism>
<dbReference type="InterPro" id="IPR011989">
    <property type="entry name" value="ARM-like"/>
</dbReference>
<dbReference type="KEGG" id="bsed:DN745_07640"/>
<dbReference type="Proteomes" id="UP000249799">
    <property type="component" value="Chromosome"/>
</dbReference>